<evidence type="ECO:0000259" key="2">
    <source>
        <dbReference type="Pfam" id="PF13478"/>
    </source>
</evidence>
<dbReference type="PANTHER" id="PTHR30388:SF6">
    <property type="entry name" value="XANTHINE DEHYDROGENASE SUBUNIT A-RELATED"/>
    <property type="match status" value="1"/>
</dbReference>
<dbReference type="Proteomes" id="UP000076925">
    <property type="component" value="Unassembled WGS sequence"/>
</dbReference>
<dbReference type="InterPro" id="IPR052698">
    <property type="entry name" value="MoCofactor_Util/Proc"/>
</dbReference>
<protein>
    <submittedName>
        <fullName evidence="3">Xanthine dehydrogenase</fullName>
    </submittedName>
</protein>
<dbReference type="OrthoDB" id="9773039at2"/>
<dbReference type="STRING" id="128403.WA1_17375"/>
<dbReference type="Pfam" id="PF02625">
    <property type="entry name" value="XdhC_CoxI"/>
    <property type="match status" value="2"/>
</dbReference>
<sequence length="391" mass="43286">MKELQNIIKTFEQCKLTGQRTAIATVVKTSGSVYRRPGARMLLTEDGQMIGAISGGCLESNVFERSQPLMFYSSEPLVVQYDTTSSEDIVWGFGLGCNGVVNVLIESLFDASASNQLEFIAECFLQNQSGAMATIFHVKGETQVKVASRLFLKQDGAVATNIKDRELTQKVLQDAQQVLKNGRSRVESYSLVNGCVEVLLELIQPPLPLLLFGAGHDAIPVVDCAKQLGWHVTVIDNRPGYTTRDRFPNADRIIFCDPENLEAHLSFNSRMAAVVMTHKYLQDLELLRTLLLSPLQYIGLLGPKTRRERLLQDLQASEFIPTPNQLHRLYGPVGLDIGANTPEEIALSIVTEIQAVVAHRGGSSLRERNRPIHSQHDELLSLVPYQLTASS</sequence>
<dbReference type="InterPro" id="IPR003777">
    <property type="entry name" value="XdhC_CoxI"/>
</dbReference>
<name>A0A139XAV8_9CYAN</name>
<evidence type="ECO:0000259" key="1">
    <source>
        <dbReference type="Pfam" id="PF02625"/>
    </source>
</evidence>
<feature type="domain" description="XdhC- CoxI" evidence="1">
    <location>
        <begin position="126"/>
        <end position="189"/>
    </location>
</feature>
<comment type="caution">
    <text evidence="3">The sequence shown here is derived from an EMBL/GenBank/DDBJ whole genome shotgun (WGS) entry which is preliminary data.</text>
</comment>
<feature type="domain" description="XdhC Rossmann" evidence="2">
    <location>
        <begin position="209"/>
        <end position="353"/>
    </location>
</feature>
<reference evidence="3 4" key="1">
    <citation type="journal article" date="2013" name="Genome Biol. Evol.">
        <title>Genomes of Stigonematalean cyanobacteria (subsection V) and the evolution of oxygenic photosynthesis from prokaryotes to plastids.</title>
        <authorList>
            <person name="Dagan T."/>
            <person name="Roettger M."/>
            <person name="Stucken K."/>
            <person name="Landan G."/>
            <person name="Koch R."/>
            <person name="Major P."/>
            <person name="Gould S.B."/>
            <person name="Goremykin V.V."/>
            <person name="Rippka R."/>
            <person name="Tandeau de Marsac N."/>
            <person name="Gugger M."/>
            <person name="Lockhart P.J."/>
            <person name="Allen J.F."/>
            <person name="Brune I."/>
            <person name="Maus I."/>
            <person name="Puhler A."/>
            <person name="Martin W.F."/>
        </authorList>
    </citation>
    <scope>NUCLEOTIDE SEQUENCE [LARGE SCALE GENOMIC DNA]</scope>
    <source>
        <strain evidence="3 4">PCC 7110</strain>
    </source>
</reference>
<gene>
    <name evidence="3" type="ORF">WA1_17375</name>
</gene>
<dbReference type="PANTHER" id="PTHR30388">
    <property type="entry name" value="ALDEHYDE OXIDOREDUCTASE MOLYBDENUM COFACTOR ASSEMBLY PROTEIN"/>
    <property type="match status" value="1"/>
</dbReference>
<feature type="domain" description="XdhC- CoxI" evidence="1">
    <location>
        <begin position="17"/>
        <end position="81"/>
    </location>
</feature>
<evidence type="ECO:0000313" key="3">
    <source>
        <dbReference type="EMBL" id="KYC41796.1"/>
    </source>
</evidence>
<organism evidence="3 4">
    <name type="scientific">Scytonema hofmannii PCC 7110</name>
    <dbReference type="NCBI Taxonomy" id="128403"/>
    <lineage>
        <taxon>Bacteria</taxon>
        <taxon>Bacillati</taxon>
        <taxon>Cyanobacteriota</taxon>
        <taxon>Cyanophyceae</taxon>
        <taxon>Nostocales</taxon>
        <taxon>Scytonemataceae</taxon>
        <taxon>Scytonema</taxon>
    </lineage>
</organism>
<dbReference type="RefSeq" id="WP_017746193.1">
    <property type="nucleotide sequence ID" value="NZ_KQ976354.1"/>
</dbReference>
<dbReference type="InterPro" id="IPR027051">
    <property type="entry name" value="XdhC_Rossmann_dom"/>
</dbReference>
<keyword evidence="4" id="KW-1185">Reference proteome</keyword>
<accession>A0A139XAV8</accession>
<dbReference type="Gene3D" id="3.40.50.720">
    <property type="entry name" value="NAD(P)-binding Rossmann-like Domain"/>
    <property type="match status" value="1"/>
</dbReference>
<proteinExistence type="predicted"/>
<dbReference type="EMBL" id="ANNX02000020">
    <property type="protein sequence ID" value="KYC41796.1"/>
    <property type="molecule type" value="Genomic_DNA"/>
</dbReference>
<dbReference type="AlphaFoldDB" id="A0A139XAV8"/>
<evidence type="ECO:0000313" key="4">
    <source>
        <dbReference type="Proteomes" id="UP000076925"/>
    </source>
</evidence>
<dbReference type="Pfam" id="PF13478">
    <property type="entry name" value="XdhC_C"/>
    <property type="match status" value="1"/>
</dbReference>